<dbReference type="AlphaFoldDB" id="A0A1V5ML70"/>
<evidence type="ECO:0000256" key="1">
    <source>
        <dbReference type="SAM" id="SignalP"/>
    </source>
</evidence>
<feature type="signal peptide" evidence="1">
    <location>
        <begin position="1"/>
        <end position="27"/>
    </location>
</feature>
<feature type="chain" id="PRO_5012595978" description="Beta-galactosidase trimerization domain protein" evidence="1">
    <location>
        <begin position="28"/>
        <end position="727"/>
    </location>
</feature>
<evidence type="ECO:0000313" key="2">
    <source>
        <dbReference type="EMBL" id="OPZ93959.1"/>
    </source>
</evidence>
<reference evidence="2 3" key="1">
    <citation type="submission" date="2017-02" db="EMBL/GenBank/DDBJ databases">
        <title>Delving into the versatile metabolic prowess of the omnipresent phylum Bacteroidetes.</title>
        <authorList>
            <person name="Nobu M.K."/>
            <person name="Mei R."/>
            <person name="Narihiro T."/>
            <person name="Kuroda K."/>
            <person name="Liu W.-T."/>
        </authorList>
    </citation>
    <scope>NUCLEOTIDE SEQUENCE [LARGE SCALE GENOMIC DNA]</scope>
    <source>
        <strain evidence="2">ADurb.Bin417</strain>
    </source>
</reference>
<evidence type="ECO:0008006" key="4">
    <source>
        <dbReference type="Google" id="ProtNLM"/>
    </source>
</evidence>
<name>A0A1V5ML70_UNCT6</name>
<organism evidence="2 3">
    <name type="scientific">candidate division TA06 bacterium ADurb.Bin417</name>
    <dbReference type="NCBI Taxonomy" id="1852828"/>
    <lineage>
        <taxon>Bacteria</taxon>
        <taxon>Bacteria division TA06</taxon>
    </lineage>
</organism>
<accession>A0A1V5ML70</accession>
<comment type="caution">
    <text evidence="2">The sequence shown here is derived from an EMBL/GenBank/DDBJ whole genome shotgun (WGS) entry which is preliminary data.</text>
</comment>
<proteinExistence type="predicted"/>
<protein>
    <recommendedName>
        <fullName evidence="4">Beta-galactosidase trimerization domain protein</fullName>
    </recommendedName>
</protein>
<dbReference type="EMBL" id="MWAK01000001">
    <property type="protein sequence ID" value="OPZ93959.1"/>
    <property type="molecule type" value="Genomic_DNA"/>
</dbReference>
<keyword evidence="1" id="KW-0732">Signal</keyword>
<evidence type="ECO:0000313" key="3">
    <source>
        <dbReference type="Proteomes" id="UP000485484"/>
    </source>
</evidence>
<sequence>MWKNKLKITAAALLMAAELAAGGLAGADEPGLLFGPTVTLRQNADGVRTLEDLKAVDGNFLLAFQQDLGENFMKLCEAAGVTVYLNSVGRPALRPGADPGDYYQHSIFGAFGRDWREFLLRNAGRQDLHGLCCVPDEFTWHNAQLQYTLSIRPPRDWPFYPSDETIGRRFKQETGLELPRFGHSRVLDGRDPAQRSYAAIRYRWTAEVLKEWSDQIRSVNPRLKVGAVLTTLPAYGLERYPSGIAWDRLGESGALDLAVVTAFGTGHDYRGLDTHYLISETAATLAAAFGPAVKTGVAICLYSQNVESDTQTLIRSIGGLYLPTPLRPVDIYGTHIASAFHGARVFSAYDGRYVFPSWASTFSAEKQAALKSGYDYLRRIDSYLVSGKAPSEIVVLLSRAGEDYYQLDNARSGRGAVDDGSAGIWEVGGWAQPANFYAWQGNYNQESSRGFRAQAGTLRYLMKRGHLFRVRYLDQSGRLDLAGARTVILPFPYSLPAAALEKIEAAVNAGANLVIMNQLGELDEQGRPAPGGAALARLIPVQKGDEVEFGGLAFLAAPPSEARYSEKGGFFAPALKPGPGTEAAATDQAGNVLVARRRLGQGWVYFTAGLTPDQARDEASYRVMDRLVGLAFQSGSADPLPVAALNDIEAGFRRLGDGAYLGVINWSRRPQKAVYRLPEDLARARRWQPLNLDTSSTTGVTVDEKGQVTFELEPYSVKGVIFHNSPD</sequence>
<gene>
    <name evidence="2" type="ORF">BWY73_00011</name>
</gene>
<dbReference type="Gene3D" id="3.40.50.880">
    <property type="match status" value="1"/>
</dbReference>
<dbReference type="InterPro" id="IPR029062">
    <property type="entry name" value="Class_I_gatase-like"/>
</dbReference>
<dbReference type="Proteomes" id="UP000485484">
    <property type="component" value="Unassembled WGS sequence"/>
</dbReference>